<evidence type="ECO:0000313" key="3">
    <source>
        <dbReference type="Proteomes" id="UP001221757"/>
    </source>
</evidence>
<feature type="region of interest" description="Disordered" evidence="1">
    <location>
        <begin position="13"/>
        <end position="32"/>
    </location>
</feature>
<proteinExistence type="predicted"/>
<feature type="compositionally biased region" description="Low complexity" evidence="1">
    <location>
        <begin position="40"/>
        <end position="49"/>
    </location>
</feature>
<feature type="compositionally biased region" description="Polar residues" evidence="1">
    <location>
        <begin position="50"/>
        <end position="66"/>
    </location>
</feature>
<accession>A0AAD7GGX8</accession>
<name>A0AAD7GGX8_MYCRO</name>
<reference evidence="2" key="1">
    <citation type="submission" date="2023-03" db="EMBL/GenBank/DDBJ databases">
        <title>Massive genome expansion in bonnet fungi (Mycena s.s.) driven by repeated elements and novel gene families across ecological guilds.</title>
        <authorList>
            <consortium name="Lawrence Berkeley National Laboratory"/>
            <person name="Harder C.B."/>
            <person name="Miyauchi S."/>
            <person name="Viragh M."/>
            <person name="Kuo A."/>
            <person name="Thoen E."/>
            <person name="Andreopoulos B."/>
            <person name="Lu D."/>
            <person name="Skrede I."/>
            <person name="Drula E."/>
            <person name="Henrissat B."/>
            <person name="Morin E."/>
            <person name="Kohler A."/>
            <person name="Barry K."/>
            <person name="LaButti K."/>
            <person name="Morin E."/>
            <person name="Salamov A."/>
            <person name="Lipzen A."/>
            <person name="Mereny Z."/>
            <person name="Hegedus B."/>
            <person name="Baldrian P."/>
            <person name="Stursova M."/>
            <person name="Weitz H."/>
            <person name="Taylor A."/>
            <person name="Grigoriev I.V."/>
            <person name="Nagy L.G."/>
            <person name="Martin F."/>
            <person name="Kauserud H."/>
        </authorList>
    </citation>
    <scope>NUCLEOTIDE SEQUENCE</scope>
    <source>
        <strain evidence="2">CBHHK067</strain>
    </source>
</reference>
<evidence type="ECO:0000313" key="2">
    <source>
        <dbReference type="EMBL" id="KAJ7688451.1"/>
    </source>
</evidence>
<organism evidence="2 3">
    <name type="scientific">Mycena rosella</name>
    <name type="common">Pink bonnet</name>
    <name type="synonym">Agaricus rosellus</name>
    <dbReference type="NCBI Taxonomy" id="1033263"/>
    <lineage>
        <taxon>Eukaryota</taxon>
        <taxon>Fungi</taxon>
        <taxon>Dikarya</taxon>
        <taxon>Basidiomycota</taxon>
        <taxon>Agaricomycotina</taxon>
        <taxon>Agaricomycetes</taxon>
        <taxon>Agaricomycetidae</taxon>
        <taxon>Agaricales</taxon>
        <taxon>Marasmiineae</taxon>
        <taxon>Mycenaceae</taxon>
        <taxon>Mycena</taxon>
    </lineage>
</organism>
<evidence type="ECO:0000256" key="1">
    <source>
        <dbReference type="SAM" id="MobiDB-lite"/>
    </source>
</evidence>
<gene>
    <name evidence="2" type="ORF">B0H17DRAFT_1068784</name>
</gene>
<dbReference type="EMBL" id="JARKIE010000079">
    <property type="protein sequence ID" value="KAJ7688451.1"/>
    <property type="molecule type" value="Genomic_DNA"/>
</dbReference>
<dbReference type="Proteomes" id="UP001221757">
    <property type="component" value="Unassembled WGS sequence"/>
</dbReference>
<sequence>MLEVLRVLNHHIIPSPSTAPTTTPTSAPTTPRNCPVAATYASAARRTTSPVTSENNMLKQSDFSRPSSPPTFPHATGKSPRDSSPTQVVVRFDRQATQNRPPPTQVCPTTIYSAVDKALSGPIGGSGFLAGAQWTRNGNLVLHPALDFCTAKFIAEQCDLIWAVIRPLMGLKEKHPCPIFDTDEKWHTVVFHGVPMPAARRTEAFTPSIVRAWAAPRGEVMGHSVLCRPEDFQTRRSVALRVSLSSEADARKLIENGGYMLGARCRVSRYVEKPRKAPSMS</sequence>
<comment type="caution">
    <text evidence="2">The sequence shown here is derived from an EMBL/GenBank/DDBJ whole genome shotgun (WGS) entry which is preliminary data.</text>
</comment>
<feature type="compositionally biased region" description="Low complexity" evidence="1">
    <location>
        <begin position="14"/>
        <end position="32"/>
    </location>
</feature>
<protein>
    <submittedName>
        <fullName evidence="2">Uncharacterized protein</fullName>
    </submittedName>
</protein>
<dbReference type="AlphaFoldDB" id="A0AAD7GGX8"/>
<keyword evidence="3" id="KW-1185">Reference proteome</keyword>
<feature type="region of interest" description="Disordered" evidence="1">
    <location>
        <begin position="40"/>
        <end position="86"/>
    </location>
</feature>